<dbReference type="EMBL" id="JAPCID010000079">
    <property type="protein sequence ID" value="MDA0142245.1"/>
    <property type="molecule type" value="Genomic_DNA"/>
</dbReference>
<dbReference type="PROSITE" id="PS51724">
    <property type="entry name" value="SPOR"/>
    <property type="match status" value="1"/>
</dbReference>
<dbReference type="SUPFAM" id="SSF110997">
    <property type="entry name" value="Sporulation related repeat"/>
    <property type="match status" value="1"/>
</dbReference>
<feature type="compositionally biased region" description="Low complexity" evidence="1">
    <location>
        <begin position="86"/>
        <end position="97"/>
    </location>
</feature>
<proteinExistence type="predicted"/>
<feature type="compositionally biased region" description="Low complexity" evidence="1">
    <location>
        <begin position="47"/>
        <end position="75"/>
    </location>
</feature>
<sequence>MVESRGWRVPIYLGGGLVALAILGVILAIAALSNQEQQTAGNPTPSPGASAAPPAATPTISPIPTSPSVTPSPTADPGLTPEASPTEDPTTEITPEPTVEPSPEPDPDPGSGTFESWTGGDGDYTIIIESADNLSRAEEVAQEAQDKGLTVGILNSDDYSNLNGGYQVVFSGTYSSESEAEDALPDIKAEYSDAYIKRPGSAN</sequence>
<dbReference type="Gene3D" id="3.30.70.1070">
    <property type="entry name" value="Sporulation related repeat"/>
    <property type="match status" value="1"/>
</dbReference>
<protein>
    <submittedName>
        <fullName evidence="4">SPOR domain-containing protein</fullName>
    </submittedName>
</protein>
<dbReference type="Proteomes" id="UP001147700">
    <property type="component" value="Unassembled WGS sequence"/>
</dbReference>
<dbReference type="RefSeq" id="WP_270006883.1">
    <property type="nucleotide sequence ID" value="NZ_JAPCID010000079.1"/>
</dbReference>
<gene>
    <name evidence="4" type="ORF">OJ962_32475</name>
</gene>
<keyword evidence="2" id="KW-0812">Transmembrane</keyword>
<evidence type="ECO:0000256" key="1">
    <source>
        <dbReference type="SAM" id="MobiDB-lite"/>
    </source>
</evidence>
<keyword evidence="2" id="KW-0472">Membrane</keyword>
<dbReference type="InterPro" id="IPR036680">
    <property type="entry name" value="SPOR-like_sf"/>
</dbReference>
<evidence type="ECO:0000313" key="5">
    <source>
        <dbReference type="Proteomes" id="UP001147700"/>
    </source>
</evidence>
<feature type="region of interest" description="Disordered" evidence="1">
    <location>
        <begin position="37"/>
        <end position="123"/>
    </location>
</feature>
<evidence type="ECO:0000259" key="3">
    <source>
        <dbReference type="PROSITE" id="PS51724"/>
    </source>
</evidence>
<dbReference type="Pfam" id="PF05036">
    <property type="entry name" value="SPOR"/>
    <property type="match status" value="1"/>
</dbReference>
<reference evidence="4" key="1">
    <citation type="submission" date="2022-10" db="EMBL/GenBank/DDBJ databases">
        <title>The WGS of Solirubrobacter sp. CPCC 204708.</title>
        <authorList>
            <person name="Jiang Z."/>
        </authorList>
    </citation>
    <scope>NUCLEOTIDE SEQUENCE</scope>
    <source>
        <strain evidence="4">CPCC 204708</strain>
    </source>
</reference>
<dbReference type="InterPro" id="IPR007730">
    <property type="entry name" value="SPOR-like_dom"/>
</dbReference>
<evidence type="ECO:0000256" key="2">
    <source>
        <dbReference type="SAM" id="Phobius"/>
    </source>
</evidence>
<feature type="transmembrane region" description="Helical" evidence="2">
    <location>
        <begin position="12"/>
        <end position="32"/>
    </location>
</feature>
<name>A0ABT4RUK6_9ACTN</name>
<organism evidence="4 5">
    <name type="scientific">Solirubrobacter deserti</name>
    <dbReference type="NCBI Taxonomy" id="2282478"/>
    <lineage>
        <taxon>Bacteria</taxon>
        <taxon>Bacillati</taxon>
        <taxon>Actinomycetota</taxon>
        <taxon>Thermoleophilia</taxon>
        <taxon>Solirubrobacterales</taxon>
        <taxon>Solirubrobacteraceae</taxon>
        <taxon>Solirubrobacter</taxon>
    </lineage>
</organism>
<keyword evidence="2" id="KW-1133">Transmembrane helix</keyword>
<accession>A0ABT4RUK6</accession>
<keyword evidence="5" id="KW-1185">Reference proteome</keyword>
<evidence type="ECO:0000313" key="4">
    <source>
        <dbReference type="EMBL" id="MDA0142245.1"/>
    </source>
</evidence>
<feature type="domain" description="SPOR" evidence="3">
    <location>
        <begin position="118"/>
        <end position="203"/>
    </location>
</feature>
<comment type="caution">
    <text evidence="4">The sequence shown here is derived from an EMBL/GenBank/DDBJ whole genome shotgun (WGS) entry which is preliminary data.</text>
</comment>